<evidence type="ECO:0000256" key="1">
    <source>
        <dbReference type="SAM" id="MobiDB-lite"/>
    </source>
</evidence>
<gene>
    <name evidence="2" type="ORF">GRJ2_001663400</name>
</gene>
<name>A0ABC9X2S9_GRUJA</name>
<organism evidence="2 3">
    <name type="scientific">Grus japonensis</name>
    <name type="common">Japanese crane</name>
    <name type="synonym">Red-crowned crane</name>
    <dbReference type="NCBI Taxonomy" id="30415"/>
    <lineage>
        <taxon>Eukaryota</taxon>
        <taxon>Metazoa</taxon>
        <taxon>Chordata</taxon>
        <taxon>Craniata</taxon>
        <taxon>Vertebrata</taxon>
        <taxon>Euteleostomi</taxon>
        <taxon>Archelosauria</taxon>
        <taxon>Archosauria</taxon>
        <taxon>Dinosauria</taxon>
        <taxon>Saurischia</taxon>
        <taxon>Theropoda</taxon>
        <taxon>Coelurosauria</taxon>
        <taxon>Aves</taxon>
        <taxon>Neognathae</taxon>
        <taxon>Neoaves</taxon>
        <taxon>Gruiformes</taxon>
        <taxon>Gruidae</taxon>
        <taxon>Grus</taxon>
    </lineage>
</organism>
<comment type="caution">
    <text evidence="2">The sequence shown here is derived from an EMBL/GenBank/DDBJ whole genome shotgun (WGS) entry which is preliminary data.</text>
</comment>
<sequence length="102" mass="12082">MRILSKGALPKDSSTVLDSEAAHGSHDFKKPSVMGNGKCSLARKVAWHGEKRRRREGEEKEKRRRREGEEKEKRRRREGEEKEKRRRREGEEKEKEKKVSVQ</sequence>
<proteinExistence type="predicted"/>
<evidence type="ECO:0000313" key="2">
    <source>
        <dbReference type="EMBL" id="GAB0191981.1"/>
    </source>
</evidence>
<feature type="compositionally biased region" description="Basic and acidic residues" evidence="1">
    <location>
        <begin position="55"/>
        <end position="102"/>
    </location>
</feature>
<feature type="region of interest" description="Disordered" evidence="1">
    <location>
        <begin position="1"/>
        <end position="102"/>
    </location>
</feature>
<feature type="compositionally biased region" description="Basic and acidic residues" evidence="1">
    <location>
        <begin position="20"/>
        <end position="30"/>
    </location>
</feature>
<evidence type="ECO:0000313" key="3">
    <source>
        <dbReference type="Proteomes" id="UP001623348"/>
    </source>
</evidence>
<accession>A0ABC9X2S9</accession>
<protein>
    <submittedName>
        <fullName evidence="2">Uncharacterized protein</fullName>
    </submittedName>
</protein>
<reference evidence="2 3" key="1">
    <citation type="submission" date="2024-06" db="EMBL/GenBank/DDBJ databases">
        <title>The draft genome of Grus japonensis, version 3.</title>
        <authorList>
            <person name="Nabeshima K."/>
            <person name="Suzuki S."/>
            <person name="Onuma M."/>
        </authorList>
    </citation>
    <scope>NUCLEOTIDE SEQUENCE [LARGE SCALE GENOMIC DNA]</scope>
    <source>
        <strain evidence="2 3">451A</strain>
    </source>
</reference>
<dbReference type="EMBL" id="BAAFJT010000007">
    <property type="protein sequence ID" value="GAB0191981.1"/>
    <property type="molecule type" value="Genomic_DNA"/>
</dbReference>
<dbReference type="AlphaFoldDB" id="A0ABC9X2S9"/>
<dbReference type="Proteomes" id="UP001623348">
    <property type="component" value="Unassembled WGS sequence"/>
</dbReference>
<keyword evidence="3" id="KW-1185">Reference proteome</keyword>